<evidence type="ECO:0000313" key="1">
    <source>
        <dbReference type="EMBL" id="KAK3076383.1"/>
    </source>
</evidence>
<gene>
    <name evidence="1" type="ORF">LTS18_013174</name>
</gene>
<dbReference type="EMBL" id="JAWDJW010004034">
    <property type="protein sequence ID" value="KAK3076383.1"/>
    <property type="molecule type" value="Genomic_DNA"/>
</dbReference>
<sequence length="63" mass="6588">MPANTDEVTSSLKSLKLSTAQQSKTKAKTDSLADSWEDEPISGSGSDTETEELSSPSSGTKPL</sequence>
<dbReference type="Proteomes" id="UP001186974">
    <property type="component" value="Unassembled WGS sequence"/>
</dbReference>
<comment type="caution">
    <text evidence="1">The sequence shown here is derived from an EMBL/GenBank/DDBJ whole genome shotgun (WGS) entry which is preliminary data.</text>
</comment>
<protein>
    <submittedName>
        <fullName evidence="1">Uncharacterized protein</fullName>
    </submittedName>
</protein>
<proteinExistence type="predicted"/>
<feature type="non-terminal residue" evidence="1">
    <location>
        <position position="63"/>
    </location>
</feature>
<keyword evidence="2" id="KW-1185">Reference proteome</keyword>
<organism evidence="1 2">
    <name type="scientific">Coniosporium uncinatum</name>
    <dbReference type="NCBI Taxonomy" id="93489"/>
    <lineage>
        <taxon>Eukaryota</taxon>
        <taxon>Fungi</taxon>
        <taxon>Dikarya</taxon>
        <taxon>Ascomycota</taxon>
        <taxon>Pezizomycotina</taxon>
        <taxon>Dothideomycetes</taxon>
        <taxon>Dothideomycetes incertae sedis</taxon>
        <taxon>Coniosporium</taxon>
    </lineage>
</organism>
<reference evidence="1" key="1">
    <citation type="submission" date="2024-09" db="EMBL/GenBank/DDBJ databases">
        <title>Black Yeasts Isolated from many extreme environments.</title>
        <authorList>
            <person name="Coleine C."/>
            <person name="Stajich J.E."/>
            <person name="Selbmann L."/>
        </authorList>
    </citation>
    <scope>NUCLEOTIDE SEQUENCE</scope>
    <source>
        <strain evidence="1">CCFEE 5737</strain>
    </source>
</reference>
<accession>A0ACC3DIF0</accession>
<evidence type="ECO:0000313" key="2">
    <source>
        <dbReference type="Proteomes" id="UP001186974"/>
    </source>
</evidence>
<name>A0ACC3DIF0_9PEZI</name>